<evidence type="ECO:0008006" key="4">
    <source>
        <dbReference type="Google" id="ProtNLM"/>
    </source>
</evidence>
<dbReference type="SUPFAM" id="SSF57184">
    <property type="entry name" value="Growth factor receptor domain"/>
    <property type="match status" value="1"/>
</dbReference>
<keyword evidence="1" id="KW-1133">Transmembrane helix</keyword>
<evidence type="ECO:0000313" key="3">
    <source>
        <dbReference type="Proteomes" id="UP001165060"/>
    </source>
</evidence>
<accession>A0ABQ6MVE6</accession>
<dbReference type="Proteomes" id="UP001165060">
    <property type="component" value="Unassembled WGS sequence"/>
</dbReference>
<dbReference type="PANTHER" id="PTHR11319:SF35">
    <property type="entry name" value="OUTER MEMBRANE PROTEIN PMPC-RELATED"/>
    <property type="match status" value="1"/>
</dbReference>
<dbReference type="EMBL" id="BRYB01001814">
    <property type="protein sequence ID" value="GMI34216.1"/>
    <property type="molecule type" value="Genomic_DNA"/>
</dbReference>
<reference evidence="2 3" key="1">
    <citation type="journal article" date="2023" name="Commun. Biol.">
        <title>Genome analysis of Parmales, the sister group of diatoms, reveals the evolutionary specialization of diatoms from phago-mixotrophs to photoautotrophs.</title>
        <authorList>
            <person name="Ban H."/>
            <person name="Sato S."/>
            <person name="Yoshikawa S."/>
            <person name="Yamada K."/>
            <person name="Nakamura Y."/>
            <person name="Ichinomiya M."/>
            <person name="Sato N."/>
            <person name="Blanc-Mathieu R."/>
            <person name="Endo H."/>
            <person name="Kuwata A."/>
            <person name="Ogata H."/>
        </authorList>
    </citation>
    <scope>NUCLEOTIDE SEQUENCE [LARGE SCALE GENOMIC DNA]</scope>
</reference>
<keyword evidence="1" id="KW-0472">Membrane</keyword>
<protein>
    <recommendedName>
        <fullName evidence="4">Tyrosine-protein kinase ephrin type A/B receptor-like domain-containing protein</fullName>
    </recommendedName>
</protein>
<evidence type="ECO:0000256" key="1">
    <source>
        <dbReference type="SAM" id="Phobius"/>
    </source>
</evidence>
<proteinExistence type="predicted"/>
<comment type="caution">
    <text evidence="2">The sequence shown here is derived from an EMBL/GenBank/DDBJ whole genome shotgun (WGS) entry which is preliminary data.</text>
</comment>
<dbReference type="SUPFAM" id="SSF101898">
    <property type="entry name" value="NHL repeat"/>
    <property type="match status" value="1"/>
</dbReference>
<sequence>MQENDAVQKIYMSASDGDPRYISLGEHDSELLITTNLGNVLRRCLEGTGCNPQTRNSVMMQYGGSWLRGIGVLDETYIVADLGDRKIYECPLTSVGISKSNCEIFADRPQGPAWDPADVLVDPIKRLVFVADYTYSDVLVLDFDGTFLAPLASSRGALMQPRAIAQRTGLYAPLSPSHPPSSLPTAGERIEVALAMMDAYNSTVSNSHPTSAHDLALEVTATGYITGTNFTTTIAGEILYNKYSPAHASLTASVVIPYAGDWTLDVTQGTYNVQHFLGSPRLITVAPAATDPSSCTATVTANLEVGDFFSATISTFDVHGNPTADPSDVSDTLSYWINDDPAPTLLDGNTISAQVDVPGLQLLHVAVNGVEIGGSPFAFSVTGDLSCPPGYTPSGSRCERCGNGLIKSETSSAPCTVCGTLVTGSVDTDPVITPDSAASCICPTGFVLFQDECIPCPDGTECGRPGISVDTLPVEPGHWRSSNASMEVLQCDEDEACINNGTDVYLVLISFLLPTMTRLIFSTFPCLELDTGERWLLADKSIDCDSAAHAGMVVYAWIMVVVFCVGVPGGCFLLLWRQRDKINVAEDKRKKDKSLDSIRSLFENYKPEHWYWEPVEMTRRIFMTGFLVVLARGSFAQIVVCQG</sequence>
<feature type="non-terminal residue" evidence="2">
    <location>
        <position position="643"/>
    </location>
</feature>
<keyword evidence="3" id="KW-1185">Reference proteome</keyword>
<name>A0ABQ6MVE6_9STRA</name>
<evidence type="ECO:0000313" key="2">
    <source>
        <dbReference type="EMBL" id="GMI34216.1"/>
    </source>
</evidence>
<keyword evidence="1" id="KW-0812">Transmembrane</keyword>
<feature type="transmembrane region" description="Helical" evidence="1">
    <location>
        <begin position="554"/>
        <end position="576"/>
    </location>
</feature>
<dbReference type="InterPro" id="IPR009030">
    <property type="entry name" value="Growth_fac_rcpt_cys_sf"/>
</dbReference>
<gene>
    <name evidence="2" type="ORF">TeGR_g11427</name>
</gene>
<organism evidence="2 3">
    <name type="scientific">Tetraparma gracilis</name>
    <dbReference type="NCBI Taxonomy" id="2962635"/>
    <lineage>
        <taxon>Eukaryota</taxon>
        <taxon>Sar</taxon>
        <taxon>Stramenopiles</taxon>
        <taxon>Ochrophyta</taxon>
        <taxon>Bolidophyceae</taxon>
        <taxon>Parmales</taxon>
        <taxon>Triparmaceae</taxon>
        <taxon>Tetraparma</taxon>
    </lineage>
</organism>
<dbReference type="PANTHER" id="PTHR11319">
    <property type="entry name" value="G PROTEIN-COUPLED RECEPTOR-RELATED"/>
    <property type="match status" value="1"/>
</dbReference>